<dbReference type="HAMAP" id="MF_01302_B">
    <property type="entry name" value="Ribosomal_uS8_B"/>
    <property type="match status" value="1"/>
</dbReference>
<comment type="similarity">
    <text evidence="1 5 6">Belongs to the universal ribosomal protein uS8 family.</text>
</comment>
<dbReference type="GO" id="GO:1990904">
    <property type="term" value="C:ribonucleoprotein complex"/>
    <property type="evidence" value="ECO:0007669"/>
    <property type="project" value="UniProtKB-KW"/>
</dbReference>
<keyword evidence="5" id="KW-0694">RNA-binding</keyword>
<evidence type="ECO:0000313" key="8">
    <source>
        <dbReference type="Proteomes" id="UP000231388"/>
    </source>
</evidence>
<dbReference type="PANTHER" id="PTHR11758">
    <property type="entry name" value="40S RIBOSOMAL PROTEIN S15A"/>
    <property type="match status" value="1"/>
</dbReference>
<keyword evidence="5" id="KW-0699">rRNA-binding</keyword>
<dbReference type="FunFam" id="3.30.1490.10:FF:000001">
    <property type="entry name" value="30S ribosomal protein S8"/>
    <property type="match status" value="1"/>
</dbReference>
<keyword evidence="2 5" id="KW-0689">Ribosomal protein</keyword>
<dbReference type="PROSITE" id="PS00053">
    <property type="entry name" value="RIBOSOMAL_S8"/>
    <property type="match status" value="1"/>
</dbReference>
<dbReference type="GO" id="GO:0005737">
    <property type="term" value="C:cytoplasm"/>
    <property type="evidence" value="ECO:0007669"/>
    <property type="project" value="UniProtKB-ARBA"/>
</dbReference>
<evidence type="ECO:0000256" key="1">
    <source>
        <dbReference type="ARBA" id="ARBA00006471"/>
    </source>
</evidence>
<dbReference type="GO" id="GO:0019843">
    <property type="term" value="F:rRNA binding"/>
    <property type="evidence" value="ECO:0007669"/>
    <property type="project" value="UniProtKB-UniRule"/>
</dbReference>
<accession>A0A2G9XBY5</accession>
<comment type="subunit">
    <text evidence="5">Part of the 30S ribosomal subunit. Contacts proteins S5 and S12.</text>
</comment>
<evidence type="ECO:0000256" key="3">
    <source>
        <dbReference type="ARBA" id="ARBA00023274"/>
    </source>
</evidence>
<evidence type="ECO:0000256" key="6">
    <source>
        <dbReference type="RuleBase" id="RU003660"/>
    </source>
</evidence>
<comment type="function">
    <text evidence="5">One of the primary rRNA binding proteins, it binds directly to 16S rRNA central domain where it helps coordinate assembly of the platform of the 30S subunit.</text>
</comment>
<dbReference type="SUPFAM" id="SSF56047">
    <property type="entry name" value="Ribosomal protein S8"/>
    <property type="match status" value="1"/>
</dbReference>
<evidence type="ECO:0000313" key="7">
    <source>
        <dbReference type="EMBL" id="PIP04495.1"/>
    </source>
</evidence>
<dbReference type="InterPro" id="IPR035987">
    <property type="entry name" value="Ribosomal_uS8_sf"/>
</dbReference>
<dbReference type="GO" id="GO:0003735">
    <property type="term" value="F:structural constituent of ribosome"/>
    <property type="evidence" value="ECO:0007669"/>
    <property type="project" value="InterPro"/>
</dbReference>
<dbReference type="Gene3D" id="3.30.1370.30">
    <property type="match status" value="1"/>
</dbReference>
<dbReference type="GO" id="GO:0005840">
    <property type="term" value="C:ribosome"/>
    <property type="evidence" value="ECO:0007669"/>
    <property type="project" value="UniProtKB-KW"/>
</dbReference>
<dbReference type="Gene3D" id="3.30.1490.10">
    <property type="match status" value="1"/>
</dbReference>
<dbReference type="NCBIfam" id="NF001109">
    <property type="entry name" value="PRK00136.1"/>
    <property type="match status" value="1"/>
</dbReference>
<dbReference type="Proteomes" id="UP000231388">
    <property type="component" value="Unassembled WGS sequence"/>
</dbReference>
<evidence type="ECO:0000256" key="4">
    <source>
        <dbReference type="ARBA" id="ARBA00035258"/>
    </source>
</evidence>
<dbReference type="GO" id="GO:0006412">
    <property type="term" value="P:translation"/>
    <property type="evidence" value="ECO:0007669"/>
    <property type="project" value="UniProtKB-UniRule"/>
</dbReference>
<dbReference type="InterPro" id="IPR047863">
    <property type="entry name" value="Ribosomal_uS8_CS"/>
</dbReference>
<dbReference type="Pfam" id="PF00410">
    <property type="entry name" value="Ribosomal_S8"/>
    <property type="match status" value="1"/>
</dbReference>
<name>A0A2G9XBY5_UNCKA</name>
<evidence type="ECO:0000256" key="2">
    <source>
        <dbReference type="ARBA" id="ARBA00022980"/>
    </source>
</evidence>
<proteinExistence type="inferred from homology"/>
<dbReference type="InterPro" id="IPR000630">
    <property type="entry name" value="Ribosomal_uS8"/>
</dbReference>
<evidence type="ECO:0000256" key="5">
    <source>
        <dbReference type="HAMAP-Rule" id="MF_01302"/>
    </source>
</evidence>
<dbReference type="AlphaFoldDB" id="A0A2G9XBY5"/>
<protein>
    <recommendedName>
        <fullName evidence="4 5">Small ribosomal subunit protein uS8</fullName>
    </recommendedName>
</protein>
<comment type="caution">
    <text evidence="7">The sequence shown here is derived from an EMBL/GenBank/DDBJ whole genome shotgun (WGS) entry which is preliminary data.</text>
</comment>
<sequence length="132" mass="15034">MTKDTISNILSQLKNGYMRGKQNIEVPRTSAVFSLCKILKELEFIKELKTFKKENEEFKRLNLELSYTNGLPVLRGVKRISKPGRRVYVGFRDMKPVLGGLGVSIISTSRGLMSNLEARKRKLGGEIICEVW</sequence>
<keyword evidence="3 5" id="KW-0687">Ribonucleoprotein</keyword>
<organism evidence="7 8">
    <name type="scientific">candidate division WWE3 bacterium CG23_combo_of_CG06-09_8_20_14_all_40_14</name>
    <dbReference type="NCBI Taxonomy" id="1975095"/>
    <lineage>
        <taxon>Bacteria</taxon>
        <taxon>Katanobacteria</taxon>
    </lineage>
</organism>
<dbReference type="EMBL" id="PCQY01000027">
    <property type="protein sequence ID" value="PIP04495.1"/>
    <property type="molecule type" value="Genomic_DNA"/>
</dbReference>
<reference evidence="7 8" key="1">
    <citation type="submission" date="2017-09" db="EMBL/GenBank/DDBJ databases">
        <title>Depth-based differentiation of microbial function through sediment-hosted aquifers and enrichment of novel symbionts in the deep terrestrial subsurface.</title>
        <authorList>
            <person name="Probst A.J."/>
            <person name="Ladd B."/>
            <person name="Jarett J.K."/>
            <person name="Geller-Mcgrath D.E."/>
            <person name="Sieber C.M."/>
            <person name="Emerson J.B."/>
            <person name="Anantharaman K."/>
            <person name="Thomas B.C."/>
            <person name="Malmstrom R."/>
            <person name="Stieglmeier M."/>
            <person name="Klingl A."/>
            <person name="Woyke T."/>
            <person name="Ryan C.M."/>
            <person name="Banfield J.F."/>
        </authorList>
    </citation>
    <scope>NUCLEOTIDE SEQUENCE [LARGE SCALE GENOMIC DNA]</scope>
    <source>
        <strain evidence="7">CG23_combo_of_CG06-09_8_20_14_all_40_14</strain>
    </source>
</reference>
<gene>
    <name evidence="5" type="primary">rpsH</name>
    <name evidence="7" type="ORF">COX53_02135</name>
</gene>